<proteinExistence type="predicted"/>
<feature type="domain" description="VWFA" evidence="7">
    <location>
        <begin position="98"/>
        <end position="295"/>
    </location>
</feature>
<gene>
    <name evidence="8" type="ORF">Pla100_20410</name>
</gene>
<keyword evidence="4 6" id="KW-0472">Membrane</keyword>
<feature type="compositionally biased region" description="Polar residues" evidence="5">
    <location>
        <begin position="529"/>
        <end position="539"/>
    </location>
</feature>
<evidence type="ECO:0000313" key="9">
    <source>
        <dbReference type="Proteomes" id="UP000316213"/>
    </source>
</evidence>
<organism evidence="8 9">
    <name type="scientific">Neorhodopirellula pilleata</name>
    <dbReference type="NCBI Taxonomy" id="2714738"/>
    <lineage>
        <taxon>Bacteria</taxon>
        <taxon>Pseudomonadati</taxon>
        <taxon>Planctomycetota</taxon>
        <taxon>Planctomycetia</taxon>
        <taxon>Pirellulales</taxon>
        <taxon>Pirellulaceae</taxon>
        <taxon>Neorhodopirellula</taxon>
    </lineage>
</organism>
<feature type="transmembrane region" description="Helical" evidence="6">
    <location>
        <begin position="14"/>
        <end position="31"/>
    </location>
</feature>
<dbReference type="Pfam" id="PF13519">
    <property type="entry name" value="VWA_2"/>
    <property type="match status" value="1"/>
</dbReference>
<dbReference type="InterPro" id="IPR050768">
    <property type="entry name" value="UPF0353/GerABKA_families"/>
</dbReference>
<evidence type="ECO:0000259" key="7">
    <source>
        <dbReference type="PROSITE" id="PS50234"/>
    </source>
</evidence>
<feature type="region of interest" description="Disordered" evidence="5">
    <location>
        <begin position="475"/>
        <end position="612"/>
    </location>
</feature>
<feature type="compositionally biased region" description="Acidic residues" evidence="5">
    <location>
        <begin position="540"/>
        <end position="550"/>
    </location>
</feature>
<evidence type="ECO:0000256" key="1">
    <source>
        <dbReference type="ARBA" id="ARBA00022475"/>
    </source>
</evidence>
<dbReference type="SMART" id="SM00327">
    <property type="entry name" value="VWA"/>
    <property type="match status" value="1"/>
</dbReference>
<keyword evidence="2 6" id="KW-0812">Transmembrane</keyword>
<dbReference type="InterPro" id="IPR011990">
    <property type="entry name" value="TPR-like_helical_dom_sf"/>
</dbReference>
<name>A0A5C6AI77_9BACT</name>
<dbReference type="RefSeq" id="WP_146577538.1">
    <property type="nucleotide sequence ID" value="NZ_SJPM01000003.1"/>
</dbReference>
<evidence type="ECO:0000256" key="6">
    <source>
        <dbReference type="SAM" id="Phobius"/>
    </source>
</evidence>
<dbReference type="InterPro" id="IPR036465">
    <property type="entry name" value="vWFA_dom_sf"/>
</dbReference>
<dbReference type="AlphaFoldDB" id="A0A5C6AI77"/>
<accession>A0A5C6AI77</accession>
<feature type="compositionally biased region" description="Low complexity" evidence="5">
    <location>
        <begin position="475"/>
        <end position="487"/>
    </location>
</feature>
<feature type="transmembrane region" description="Helical" evidence="6">
    <location>
        <begin position="66"/>
        <end position="85"/>
    </location>
</feature>
<comment type="caution">
    <text evidence="8">The sequence shown here is derived from an EMBL/GenBank/DDBJ whole genome shotgun (WGS) entry which is preliminary data.</text>
</comment>
<evidence type="ECO:0000313" key="8">
    <source>
        <dbReference type="EMBL" id="TWT98875.1"/>
    </source>
</evidence>
<dbReference type="Gene3D" id="1.25.40.10">
    <property type="entry name" value="Tetratricopeptide repeat domain"/>
    <property type="match status" value="1"/>
</dbReference>
<dbReference type="InterPro" id="IPR002035">
    <property type="entry name" value="VWF_A"/>
</dbReference>
<feature type="compositionally biased region" description="Low complexity" evidence="5">
    <location>
        <begin position="551"/>
        <end position="564"/>
    </location>
</feature>
<keyword evidence="9" id="KW-1185">Reference proteome</keyword>
<dbReference type="OrthoDB" id="9781333at2"/>
<dbReference type="EMBL" id="SJPM01000003">
    <property type="protein sequence ID" value="TWT98875.1"/>
    <property type="molecule type" value="Genomic_DNA"/>
</dbReference>
<dbReference type="PANTHER" id="PTHR22550">
    <property type="entry name" value="SPORE GERMINATION PROTEIN"/>
    <property type="match status" value="1"/>
</dbReference>
<dbReference type="PANTHER" id="PTHR22550:SF5">
    <property type="entry name" value="LEUCINE ZIPPER PROTEIN 4"/>
    <property type="match status" value="1"/>
</dbReference>
<feature type="compositionally biased region" description="Low complexity" evidence="5">
    <location>
        <begin position="495"/>
        <end position="509"/>
    </location>
</feature>
<dbReference type="Proteomes" id="UP000316213">
    <property type="component" value="Unassembled WGS sequence"/>
</dbReference>
<evidence type="ECO:0000256" key="4">
    <source>
        <dbReference type="ARBA" id="ARBA00023136"/>
    </source>
</evidence>
<dbReference type="Gene3D" id="3.40.50.410">
    <property type="entry name" value="von Willebrand factor, type A domain"/>
    <property type="match status" value="1"/>
</dbReference>
<evidence type="ECO:0000256" key="3">
    <source>
        <dbReference type="ARBA" id="ARBA00022989"/>
    </source>
</evidence>
<reference evidence="8 9" key="1">
    <citation type="submission" date="2019-02" db="EMBL/GenBank/DDBJ databases">
        <title>Deep-cultivation of Planctomycetes and their phenomic and genomic characterization uncovers novel biology.</title>
        <authorList>
            <person name="Wiegand S."/>
            <person name="Jogler M."/>
            <person name="Boedeker C."/>
            <person name="Pinto D."/>
            <person name="Vollmers J."/>
            <person name="Rivas-Marin E."/>
            <person name="Kohn T."/>
            <person name="Peeters S.H."/>
            <person name="Heuer A."/>
            <person name="Rast P."/>
            <person name="Oberbeckmann S."/>
            <person name="Bunk B."/>
            <person name="Jeske O."/>
            <person name="Meyerdierks A."/>
            <person name="Storesund J.E."/>
            <person name="Kallscheuer N."/>
            <person name="Luecker S."/>
            <person name="Lage O.M."/>
            <person name="Pohl T."/>
            <person name="Merkel B.J."/>
            <person name="Hornburger P."/>
            <person name="Mueller R.-W."/>
            <person name="Bruemmer F."/>
            <person name="Labrenz M."/>
            <person name="Spormann A.M."/>
            <person name="Op Den Camp H."/>
            <person name="Overmann J."/>
            <person name="Amann R."/>
            <person name="Jetten M.S.M."/>
            <person name="Mascher T."/>
            <person name="Medema M.H."/>
            <person name="Devos D.P."/>
            <person name="Kaster A.-K."/>
            <person name="Ovreas L."/>
            <person name="Rohde M."/>
            <person name="Galperin M.Y."/>
            <person name="Jogler C."/>
        </authorList>
    </citation>
    <scope>NUCLEOTIDE SEQUENCE [LARGE SCALE GENOMIC DNA]</scope>
    <source>
        <strain evidence="8 9">Pla100</strain>
    </source>
</reference>
<protein>
    <submittedName>
        <fullName evidence="8">von Willebrand factor type A domain protein</fullName>
    </submittedName>
</protein>
<sequence length="639" mass="70221">MNLDEGIQIGNADAVVWLVVAVVVVSAWAIANGFRRRARVRFATGDRVNDVFQLHGRTKIASRVRATLSVLAIVLLTLGLMDWRWGKTRREVPQKGIEIMFLLDVSRSMLAQDATPSRLERAKQMIRDMVGAMAGDRVGLVAFAGETRRIIPLTNHYEDFITTLADVGPDSLRRGGSRLGDAIEAGGDGFLSKTNSYRVMIVLTDGEDQESEPVKMAQQLYQQEGIRVFTIGLGDMSAGAKIPDEETQHYVRYQGEPVVTKLNGEILEQVARVSDGAYVPAGIKQVDMKAVYDRYIAGIEKTDFDTVKIDAYEARFQWFAFPALMLLLTETLMTGRRSGRRSGRVAAAIMLVLTWSTVGNDVAAQAMPTDAVADEYSIYNQGVAAYQNDDLETAIGLFDQTAGAVDLRIAAAARYNAGTARVAQAAAAIQEGQTEGVREDLTAAVASLRSALRLRPRWEDARANLERAVRLLDQLSSQQQQQQQDQQQEPKSDQSDPSDQSNPTDPSDPSGEEQQDPKNQPAAEPTPDASENNGEQDNQGADESDNEGSSEGEPQAPSEPQAPADPQGELESDKSADQSQPNANQPGEATESIQPAEPAEMTEEEAQKMLQAVRDRDMIRRFRQQQLNRMRQVPVDKDW</sequence>
<evidence type="ECO:0000256" key="5">
    <source>
        <dbReference type="SAM" id="MobiDB-lite"/>
    </source>
</evidence>
<evidence type="ECO:0000256" key="2">
    <source>
        <dbReference type="ARBA" id="ARBA00022692"/>
    </source>
</evidence>
<dbReference type="PROSITE" id="PS50234">
    <property type="entry name" value="VWFA"/>
    <property type="match status" value="1"/>
</dbReference>
<feature type="compositionally biased region" description="Polar residues" evidence="5">
    <location>
        <begin position="577"/>
        <end position="593"/>
    </location>
</feature>
<keyword evidence="3 6" id="KW-1133">Transmembrane helix</keyword>
<keyword evidence="1" id="KW-1003">Cell membrane</keyword>
<dbReference type="SUPFAM" id="SSF53300">
    <property type="entry name" value="vWA-like"/>
    <property type="match status" value="1"/>
</dbReference>